<gene>
    <name evidence="1" type="ORF">N7452_004262</name>
</gene>
<sequence>MRTGRIPWKIATDQDESFRDYVAGRIIGREHFFVEEMCNHVDESYIQCWIMNTCAGLSQLKFLILDGYRRLKLVQPLIQEYLSWMTVFMT</sequence>
<dbReference type="Proteomes" id="UP001147695">
    <property type="component" value="Unassembled WGS sequence"/>
</dbReference>
<organism evidence="1 2">
    <name type="scientific">Penicillium brevicompactum</name>
    <dbReference type="NCBI Taxonomy" id="5074"/>
    <lineage>
        <taxon>Eukaryota</taxon>
        <taxon>Fungi</taxon>
        <taxon>Dikarya</taxon>
        <taxon>Ascomycota</taxon>
        <taxon>Pezizomycotina</taxon>
        <taxon>Eurotiomycetes</taxon>
        <taxon>Eurotiomycetidae</taxon>
        <taxon>Eurotiales</taxon>
        <taxon>Aspergillaceae</taxon>
        <taxon>Penicillium</taxon>
    </lineage>
</organism>
<dbReference type="EMBL" id="JAPZBQ010000002">
    <property type="protein sequence ID" value="KAJ5346258.1"/>
    <property type="molecule type" value="Genomic_DNA"/>
</dbReference>
<evidence type="ECO:0000313" key="2">
    <source>
        <dbReference type="Proteomes" id="UP001147695"/>
    </source>
</evidence>
<name>A0A9W9QXK3_PENBR</name>
<comment type="caution">
    <text evidence="1">The sequence shown here is derived from an EMBL/GenBank/DDBJ whole genome shotgun (WGS) entry which is preliminary data.</text>
</comment>
<evidence type="ECO:0000313" key="1">
    <source>
        <dbReference type="EMBL" id="KAJ5346258.1"/>
    </source>
</evidence>
<accession>A0A9W9QXK3</accession>
<proteinExistence type="predicted"/>
<protein>
    <submittedName>
        <fullName evidence="1">Uncharacterized protein</fullName>
    </submittedName>
</protein>
<dbReference type="AlphaFoldDB" id="A0A9W9QXK3"/>
<reference evidence="1" key="2">
    <citation type="journal article" date="2023" name="IMA Fungus">
        <title>Comparative genomic study of the Penicillium genus elucidates a diverse pangenome and 15 lateral gene transfer events.</title>
        <authorList>
            <person name="Petersen C."/>
            <person name="Sorensen T."/>
            <person name="Nielsen M.R."/>
            <person name="Sondergaard T.E."/>
            <person name="Sorensen J.L."/>
            <person name="Fitzpatrick D.A."/>
            <person name="Frisvad J.C."/>
            <person name="Nielsen K.L."/>
        </authorList>
    </citation>
    <scope>NUCLEOTIDE SEQUENCE</scope>
    <source>
        <strain evidence="1">IBT 35673</strain>
    </source>
</reference>
<reference evidence="1" key="1">
    <citation type="submission" date="2022-12" db="EMBL/GenBank/DDBJ databases">
        <authorList>
            <person name="Petersen C."/>
        </authorList>
    </citation>
    <scope>NUCLEOTIDE SEQUENCE</scope>
    <source>
        <strain evidence="1">IBT 35673</strain>
    </source>
</reference>